<comment type="subcellular location">
    <subcellularLocation>
        <location evidence="1">Membrane</location>
        <topology evidence="1">Multi-pass membrane protein</topology>
    </subcellularLocation>
</comment>
<dbReference type="Gene3D" id="1.20.1250.20">
    <property type="entry name" value="MFS general substrate transporter like domains"/>
    <property type="match status" value="1"/>
</dbReference>
<gene>
    <name evidence="10" type="ORF">B0A54_06431</name>
</gene>
<dbReference type="InterPro" id="IPR005829">
    <property type="entry name" value="Sugar_transporter_CS"/>
</dbReference>
<protein>
    <recommendedName>
        <fullName evidence="9">Major facilitator superfamily (MFS) profile domain-containing protein</fullName>
    </recommendedName>
</protein>
<dbReference type="Pfam" id="PF00083">
    <property type="entry name" value="Sugar_tr"/>
    <property type="match status" value="1"/>
</dbReference>
<dbReference type="GO" id="GO:0016020">
    <property type="term" value="C:membrane"/>
    <property type="evidence" value="ECO:0007669"/>
    <property type="project" value="UniProtKB-SubCell"/>
</dbReference>
<evidence type="ECO:0000256" key="7">
    <source>
        <dbReference type="SAM" id="MobiDB-lite"/>
    </source>
</evidence>
<dbReference type="PANTHER" id="PTHR48022:SF38">
    <property type="entry name" value="MAJOR FACILITATOR SUPERFAMILY (MFS) PROFILE DOMAIN-CONTAINING PROTEIN-RELATED"/>
    <property type="match status" value="1"/>
</dbReference>
<dbReference type="AlphaFoldDB" id="A0A4U0UZU0"/>
<keyword evidence="5 8" id="KW-1133">Transmembrane helix</keyword>
<dbReference type="InterPro" id="IPR020904">
    <property type="entry name" value="Sc_DH/Rdtase_CS"/>
</dbReference>
<keyword evidence="6 8" id="KW-0472">Membrane</keyword>
<evidence type="ECO:0000256" key="2">
    <source>
        <dbReference type="ARBA" id="ARBA00010992"/>
    </source>
</evidence>
<organism evidence="10 11">
    <name type="scientific">Friedmanniomyces endolithicus</name>
    <dbReference type="NCBI Taxonomy" id="329885"/>
    <lineage>
        <taxon>Eukaryota</taxon>
        <taxon>Fungi</taxon>
        <taxon>Dikarya</taxon>
        <taxon>Ascomycota</taxon>
        <taxon>Pezizomycotina</taxon>
        <taxon>Dothideomycetes</taxon>
        <taxon>Dothideomycetidae</taxon>
        <taxon>Mycosphaerellales</taxon>
        <taxon>Teratosphaeriaceae</taxon>
        <taxon>Friedmanniomyces</taxon>
    </lineage>
</organism>
<keyword evidence="3 8" id="KW-0812">Transmembrane</keyword>
<dbReference type="Proteomes" id="UP000310066">
    <property type="component" value="Unassembled WGS sequence"/>
</dbReference>
<dbReference type="Pfam" id="PF00106">
    <property type="entry name" value="adh_short"/>
    <property type="match status" value="1"/>
</dbReference>
<evidence type="ECO:0000313" key="10">
    <source>
        <dbReference type="EMBL" id="TKA41543.1"/>
    </source>
</evidence>
<comment type="similarity">
    <text evidence="2">Belongs to the major facilitator superfamily. Sugar transporter (TC 2.A.1.1) family.</text>
</comment>
<dbReference type="InterPro" id="IPR036291">
    <property type="entry name" value="NAD(P)-bd_dom_sf"/>
</dbReference>
<feature type="transmembrane region" description="Helical" evidence="8">
    <location>
        <begin position="544"/>
        <end position="562"/>
    </location>
</feature>
<dbReference type="InterPro" id="IPR036259">
    <property type="entry name" value="MFS_trans_sf"/>
</dbReference>
<dbReference type="PROSITE" id="PS00061">
    <property type="entry name" value="ADH_SHORT"/>
    <property type="match status" value="1"/>
</dbReference>
<keyword evidence="4" id="KW-0521">NADP</keyword>
<dbReference type="InterPro" id="IPR005828">
    <property type="entry name" value="MFS_sugar_transport-like"/>
</dbReference>
<feature type="transmembrane region" description="Helical" evidence="8">
    <location>
        <begin position="331"/>
        <end position="351"/>
    </location>
</feature>
<dbReference type="SUPFAM" id="SSF103473">
    <property type="entry name" value="MFS general substrate transporter"/>
    <property type="match status" value="1"/>
</dbReference>
<dbReference type="PRINTS" id="PR00081">
    <property type="entry name" value="GDHRDH"/>
</dbReference>
<evidence type="ECO:0000313" key="11">
    <source>
        <dbReference type="Proteomes" id="UP000310066"/>
    </source>
</evidence>
<dbReference type="PROSITE" id="PS50850">
    <property type="entry name" value="MFS"/>
    <property type="match status" value="1"/>
</dbReference>
<dbReference type="PANTHER" id="PTHR48022">
    <property type="entry name" value="PLASTIDIC GLUCOSE TRANSPORTER 4"/>
    <property type="match status" value="1"/>
</dbReference>
<evidence type="ECO:0000256" key="8">
    <source>
        <dbReference type="SAM" id="Phobius"/>
    </source>
</evidence>
<dbReference type="PROSITE" id="PS00217">
    <property type="entry name" value="SUGAR_TRANSPORT_2"/>
    <property type="match status" value="1"/>
</dbReference>
<proteinExistence type="inferred from homology"/>
<dbReference type="InterPro" id="IPR050360">
    <property type="entry name" value="MFS_Sugar_Transporters"/>
</dbReference>
<evidence type="ECO:0000256" key="5">
    <source>
        <dbReference type="ARBA" id="ARBA00022989"/>
    </source>
</evidence>
<dbReference type="OrthoDB" id="6612291at2759"/>
<evidence type="ECO:0000256" key="4">
    <source>
        <dbReference type="ARBA" id="ARBA00022857"/>
    </source>
</evidence>
<evidence type="ECO:0000256" key="1">
    <source>
        <dbReference type="ARBA" id="ARBA00004141"/>
    </source>
</evidence>
<evidence type="ECO:0000259" key="9">
    <source>
        <dbReference type="PROSITE" id="PS50850"/>
    </source>
</evidence>
<dbReference type="InterPro" id="IPR020846">
    <property type="entry name" value="MFS_dom"/>
</dbReference>
<dbReference type="STRING" id="329885.A0A4U0UZU0"/>
<sequence>MTQYGPVSDFPVKDKTVVITGGGSGIGFALVKLCHSKGARVLVGDLKLTKEAEKYISQTSGHSVAFAECDVSSWKSLRSLITASVDKFGDVPDVYVPCAGVFEPRWSNFWDDTDEENYKLLRINIDHPVKFTRLAMRALAGAQKQGVVCLVGSTAGIRANYFASLYSASKFAVVGFAKSMGQADPEEGVKVVCVLPGVVQSPLWTVRDDKVAEQCKYEERPGLQPMDIAEVMLKMIESKEYDGGTCVLKTPYEERVEEVGYLRSLRKDSGEYDPSPRPEPDISRLKGVLAAERGKNTIGQPGWYQYFSLPQQGEPGYATTTTNAIATANGLFSAGGALGALSIMFTCDYFGRKRNIQFGSALSVLGGALQGSTAALAMFHVGRFVSGLGIGILVTVCPQYLSEVSPPFARGWLVGHHAIFLVFGYMLSAWLGYACYWATPVNPGFAWRFPLCMQCLAPVYLRCVPGSPWVPRSPRWLVSKDKPDEAMTVLMRLRQSPGDPDNLVAREEFYQISEQLKLDEQKLKATGYGVWRAVWKKKSYRKRMLMGFMIQFGAEVAGPLIINNYAVILYTNLAFQGTGCDTTMYLWVSEIFPTEIRSIGMGFSLFGQFAATLIVLQTAPIGFAQVGWKYFLLVVCWSAEIAQKFGDDVAVHITDASQEEQYKLEKMVERRESCTPADETAHAVPEGEPV</sequence>
<dbReference type="EMBL" id="NAJP01000027">
    <property type="protein sequence ID" value="TKA41543.1"/>
    <property type="molecule type" value="Genomic_DNA"/>
</dbReference>
<evidence type="ECO:0000256" key="3">
    <source>
        <dbReference type="ARBA" id="ARBA00022692"/>
    </source>
</evidence>
<feature type="transmembrane region" description="Helical" evidence="8">
    <location>
        <begin position="413"/>
        <end position="433"/>
    </location>
</feature>
<dbReference type="GO" id="GO:0005351">
    <property type="term" value="F:carbohydrate:proton symporter activity"/>
    <property type="evidence" value="ECO:0007669"/>
    <property type="project" value="TreeGrafter"/>
</dbReference>
<reference evidence="10 11" key="1">
    <citation type="submission" date="2017-03" db="EMBL/GenBank/DDBJ databases">
        <title>Genomes of endolithic fungi from Antarctica.</title>
        <authorList>
            <person name="Coleine C."/>
            <person name="Masonjones S."/>
            <person name="Stajich J.E."/>
        </authorList>
    </citation>
    <scope>NUCLEOTIDE SEQUENCE [LARGE SCALE GENOMIC DNA]</scope>
    <source>
        <strain evidence="10 11">CCFEE 5311</strain>
    </source>
</reference>
<evidence type="ECO:0000256" key="6">
    <source>
        <dbReference type="ARBA" id="ARBA00023136"/>
    </source>
</evidence>
<name>A0A4U0UZU0_9PEZI</name>
<feature type="region of interest" description="Disordered" evidence="7">
    <location>
        <begin position="671"/>
        <end position="690"/>
    </location>
</feature>
<dbReference type="Gene3D" id="3.40.50.720">
    <property type="entry name" value="NAD(P)-binding Rossmann-like Domain"/>
    <property type="match status" value="1"/>
</dbReference>
<feature type="domain" description="Major facilitator superfamily (MFS) profile" evidence="9">
    <location>
        <begin position="280"/>
        <end position="690"/>
    </location>
</feature>
<comment type="caution">
    <text evidence="10">The sequence shown here is derived from an EMBL/GenBank/DDBJ whole genome shotgun (WGS) entry which is preliminary data.</text>
</comment>
<feature type="transmembrane region" description="Helical" evidence="8">
    <location>
        <begin position="384"/>
        <end position="401"/>
    </location>
</feature>
<accession>A0A4U0UZU0</accession>
<dbReference type="SUPFAM" id="SSF51735">
    <property type="entry name" value="NAD(P)-binding Rossmann-fold domains"/>
    <property type="match status" value="1"/>
</dbReference>
<dbReference type="InterPro" id="IPR002347">
    <property type="entry name" value="SDR_fam"/>
</dbReference>